<dbReference type="SUPFAM" id="SSF160631">
    <property type="entry name" value="SMI1/KNR4-like"/>
    <property type="match status" value="2"/>
</dbReference>
<feature type="domain" description="Knr4/Smi1-like" evidence="1">
    <location>
        <begin position="187"/>
        <end position="330"/>
    </location>
</feature>
<dbReference type="Gene3D" id="3.40.1580.10">
    <property type="entry name" value="SMI1/KNR4-like"/>
    <property type="match status" value="2"/>
</dbReference>
<protein>
    <recommendedName>
        <fullName evidence="1">Knr4/Smi1-like domain-containing protein</fullName>
    </recommendedName>
</protein>
<dbReference type="RefSeq" id="WP_100123487.1">
    <property type="nucleotide sequence ID" value="NZ_MEIU01000047.1"/>
</dbReference>
<dbReference type="InterPro" id="IPR018958">
    <property type="entry name" value="Knr4/Smi1-like_dom"/>
</dbReference>
<accession>A0A855G8S6</accession>
<comment type="caution">
    <text evidence="2">The sequence shown here is derived from an EMBL/GenBank/DDBJ whole genome shotgun (WGS) entry which is preliminary data.</text>
</comment>
<dbReference type="AlphaFoldDB" id="A0A855G8S6"/>
<gene>
    <name evidence="2" type="ORF">BHC57_04110</name>
</gene>
<organism evidence="2 3">
    <name type="scientific">Snodgrassella alvi</name>
    <dbReference type="NCBI Taxonomy" id="1196083"/>
    <lineage>
        <taxon>Bacteria</taxon>
        <taxon>Pseudomonadati</taxon>
        <taxon>Pseudomonadota</taxon>
        <taxon>Betaproteobacteria</taxon>
        <taxon>Neisseriales</taxon>
        <taxon>Neisseriaceae</taxon>
        <taxon>Snodgrassella</taxon>
    </lineage>
</organism>
<name>A0A855G8S6_9NEIS</name>
<evidence type="ECO:0000313" key="2">
    <source>
        <dbReference type="EMBL" id="PIT60410.1"/>
    </source>
</evidence>
<feature type="domain" description="Knr4/Smi1-like" evidence="1">
    <location>
        <begin position="13"/>
        <end position="155"/>
    </location>
</feature>
<proteinExistence type="predicted"/>
<dbReference type="EMBL" id="MEIU01000047">
    <property type="protein sequence ID" value="PIT60410.1"/>
    <property type="molecule type" value="Genomic_DNA"/>
</dbReference>
<evidence type="ECO:0000313" key="3">
    <source>
        <dbReference type="Proteomes" id="UP000230463"/>
    </source>
</evidence>
<dbReference type="Proteomes" id="UP000230463">
    <property type="component" value="Unassembled WGS sequence"/>
</dbReference>
<reference evidence="2 3" key="1">
    <citation type="journal article" date="2017" name="MBio">
        <title>Type VI secretion-mediated competition in the bee gut microbiome.</title>
        <authorList>
            <person name="Steele M.I."/>
            <person name="Kwong W.K."/>
            <person name="Powell J.E."/>
            <person name="Whiteley M."/>
            <person name="Moran N.A."/>
        </authorList>
    </citation>
    <scope>NUCLEOTIDE SEQUENCE [LARGE SCALE GENOMIC DNA]</scope>
    <source>
        <strain evidence="2 3">HK3</strain>
    </source>
</reference>
<evidence type="ECO:0000259" key="1">
    <source>
        <dbReference type="SMART" id="SM00860"/>
    </source>
</evidence>
<dbReference type="Pfam" id="PF09346">
    <property type="entry name" value="SMI1_KNR4"/>
    <property type="match status" value="2"/>
</dbReference>
<dbReference type="InterPro" id="IPR037883">
    <property type="entry name" value="Knr4/Smi1-like_sf"/>
</dbReference>
<dbReference type="SMART" id="SM00860">
    <property type="entry name" value="SMI1_KNR4"/>
    <property type="match status" value="2"/>
</dbReference>
<sequence>MINIDNFYDCEKKLTDKDLNACEKRLGITIPDSLRQFYLNCNGGMVYKDIWKTTVPPYKLKVFNFIPIKYNKAFRNDPDFIMEGIAFKHWDNKKLPKELLPFARDLSNGFLCMNINTGAIYQYLRLEWDDTLNTEQNFKKNSIYLSDSLENFLNALICDEEQDKVETIEEEDIKPRTSNKFYNSQQAINTTDLNEVEKLLKIKIPVQLRQFLLQHNGGMPENNAWLDHESEFEWVAIHELIPVKYYKKFNNDKNYLMPSKAENLWGRKLLPETLLPFAIDAGGNYFCIDINNGKIYYYTLDTWSDNLSLTDNQDKSTLFLCNSFNEFISKLVCEDDINDLYGL</sequence>